<dbReference type="Proteomes" id="UP001198830">
    <property type="component" value="Unassembled WGS sequence"/>
</dbReference>
<reference evidence="2 3" key="1">
    <citation type="submission" date="2021-10" db="EMBL/GenBank/DDBJ databases">
        <title>The diversity and Nitrogen Metabolism of Culturable Nitrate-Utilizing Bacteria Within the Oxygen Minimum Zone of the Changjiang (Yangtze River)Estuary.</title>
        <authorList>
            <person name="Zhang D."/>
            <person name="Zheng J."/>
            <person name="Liu S."/>
            <person name="He W."/>
        </authorList>
    </citation>
    <scope>NUCLEOTIDE SEQUENCE [LARGE SCALE GENOMIC DNA]</scope>
    <source>
        <strain evidence="2 3">FXH275-2</strain>
    </source>
</reference>
<feature type="transmembrane region" description="Helical" evidence="1">
    <location>
        <begin position="37"/>
        <end position="55"/>
    </location>
</feature>
<keyword evidence="1" id="KW-0812">Transmembrane</keyword>
<evidence type="ECO:0000313" key="2">
    <source>
        <dbReference type="EMBL" id="MCC4233317.1"/>
    </source>
</evidence>
<feature type="transmembrane region" description="Helical" evidence="1">
    <location>
        <begin position="62"/>
        <end position="82"/>
    </location>
</feature>
<protein>
    <submittedName>
        <fullName evidence="2">DUF3325 family protein</fullName>
    </submittedName>
</protein>
<comment type="caution">
    <text evidence="2">The sequence shown here is derived from an EMBL/GenBank/DDBJ whole genome shotgun (WGS) entry which is preliminary data.</text>
</comment>
<name>A0ABS8H464_9SPHN</name>
<dbReference type="RefSeq" id="WP_228227230.1">
    <property type="nucleotide sequence ID" value="NZ_JAJGNP010000008.1"/>
</dbReference>
<keyword evidence="3" id="KW-1185">Reference proteome</keyword>
<keyword evidence="1" id="KW-1133">Transmembrane helix</keyword>
<dbReference type="InterPro" id="IPR021762">
    <property type="entry name" value="DUF3325"/>
</dbReference>
<organism evidence="2 3">
    <name type="scientific">Sphingobium soli</name>
    <dbReference type="NCBI Taxonomy" id="1591116"/>
    <lineage>
        <taxon>Bacteria</taxon>
        <taxon>Pseudomonadati</taxon>
        <taxon>Pseudomonadota</taxon>
        <taxon>Alphaproteobacteria</taxon>
        <taxon>Sphingomonadales</taxon>
        <taxon>Sphingomonadaceae</taxon>
        <taxon>Sphingobium</taxon>
    </lineage>
</organism>
<proteinExistence type="predicted"/>
<keyword evidence="1" id="KW-0472">Membrane</keyword>
<evidence type="ECO:0000313" key="3">
    <source>
        <dbReference type="Proteomes" id="UP001198830"/>
    </source>
</evidence>
<evidence type="ECO:0000256" key="1">
    <source>
        <dbReference type="SAM" id="Phobius"/>
    </source>
</evidence>
<dbReference type="EMBL" id="JAJGNP010000008">
    <property type="protein sequence ID" value="MCC4233317.1"/>
    <property type="molecule type" value="Genomic_DNA"/>
</dbReference>
<dbReference type="Pfam" id="PF11804">
    <property type="entry name" value="DUF3325"/>
    <property type="match status" value="1"/>
</dbReference>
<accession>A0ABS8H464</accession>
<gene>
    <name evidence="2" type="ORF">LL253_11515</name>
</gene>
<sequence>MIAAAGLLYLGLFLLASSMSRHQRALAGPWHQPAMTPLLAPVGWLLILASSMAMLPHWQGGIGLVSWLGLLPLVGGLLLLGLSYRPHWLKQGAAGAIALVILGVASGA</sequence>